<accession>A0A5K0Z2R6</accession>
<organism evidence="1">
    <name type="scientific">Nymphaea colorata</name>
    <name type="common">pocket water lily</name>
    <dbReference type="NCBI Taxonomy" id="210225"/>
    <lineage>
        <taxon>Eukaryota</taxon>
        <taxon>Viridiplantae</taxon>
        <taxon>Streptophyta</taxon>
        <taxon>Embryophyta</taxon>
        <taxon>Tracheophyta</taxon>
        <taxon>Spermatophyta</taxon>
        <taxon>Magnoliopsida</taxon>
        <taxon>Nymphaeales</taxon>
        <taxon>Nymphaeaceae</taxon>
        <taxon>Nymphaea</taxon>
    </lineage>
</organism>
<gene>
    <name evidence="1" type="ORF">NYM_LOCUS9888</name>
</gene>
<sequence length="15" mass="1711">MLDLFPALSQKTALY</sequence>
<dbReference type="EMBL" id="LR721778">
    <property type="protein sequence ID" value="VVV83524.1"/>
    <property type="molecule type" value="Genomic_DNA"/>
</dbReference>
<protein>
    <submittedName>
        <fullName evidence="1">Uncharacterized protein</fullName>
    </submittedName>
</protein>
<evidence type="ECO:0000313" key="1">
    <source>
        <dbReference type="EMBL" id="VVV83524.1"/>
    </source>
</evidence>
<proteinExistence type="predicted"/>
<reference evidence="1" key="1">
    <citation type="submission" date="2019-09" db="EMBL/GenBank/DDBJ databases">
        <authorList>
            <person name="Zhang L."/>
        </authorList>
    </citation>
    <scope>NUCLEOTIDE SEQUENCE</scope>
</reference>
<name>A0A5K0Z2R6_9MAGN</name>